<accession>A0A3N4I6V9</accession>
<feature type="compositionally biased region" description="Basic and acidic residues" evidence="1">
    <location>
        <begin position="155"/>
        <end position="165"/>
    </location>
</feature>
<evidence type="ECO:0000313" key="2">
    <source>
        <dbReference type="EMBL" id="RPA80428.1"/>
    </source>
</evidence>
<dbReference type="Proteomes" id="UP000275078">
    <property type="component" value="Unassembled WGS sequence"/>
</dbReference>
<dbReference type="EMBL" id="ML119688">
    <property type="protein sequence ID" value="RPA80428.1"/>
    <property type="molecule type" value="Genomic_DNA"/>
</dbReference>
<protein>
    <submittedName>
        <fullName evidence="2">Uncharacterized protein</fullName>
    </submittedName>
</protein>
<evidence type="ECO:0000256" key="1">
    <source>
        <dbReference type="SAM" id="MobiDB-lite"/>
    </source>
</evidence>
<proteinExistence type="predicted"/>
<feature type="region of interest" description="Disordered" evidence="1">
    <location>
        <begin position="128"/>
        <end position="165"/>
    </location>
</feature>
<sequence>MDKPRRVRKPPHPKTLVRKGKISPARQRIHDTQTVLYEHIRSVLPDLDLPSPGYEPFPINNRLYRWEFSNGYELPHHTSPLSEEELAARMKKARTLKRWGAMSARDHTQMMEAIRNGNMKVVRFKKEAGEKDHGSIASKEEPKEEPDELRHIKREKTSDDEGLRRCQIKKEQVTDDVAVTSAEIKQEDDVDIDTEKDVKIKMEDEAEDDVYDWEEKAPMAEGDTSMGNSGDIVVNSSAPPSHCSISKATSKKLKHEQHKKSRRIKKEKRNKKRLGKEGKEIEGKIKVESKE</sequence>
<feature type="region of interest" description="Disordered" evidence="1">
    <location>
        <begin position="220"/>
        <end position="291"/>
    </location>
</feature>
<dbReference type="AlphaFoldDB" id="A0A3N4I6V9"/>
<organism evidence="2 3">
    <name type="scientific">Ascobolus immersus RN42</name>
    <dbReference type="NCBI Taxonomy" id="1160509"/>
    <lineage>
        <taxon>Eukaryota</taxon>
        <taxon>Fungi</taxon>
        <taxon>Dikarya</taxon>
        <taxon>Ascomycota</taxon>
        <taxon>Pezizomycotina</taxon>
        <taxon>Pezizomycetes</taxon>
        <taxon>Pezizales</taxon>
        <taxon>Ascobolaceae</taxon>
        <taxon>Ascobolus</taxon>
    </lineage>
</organism>
<feature type="compositionally biased region" description="Basic and acidic residues" evidence="1">
    <location>
        <begin position="275"/>
        <end position="291"/>
    </location>
</feature>
<reference evidence="2 3" key="1">
    <citation type="journal article" date="2018" name="Nat. Ecol. Evol.">
        <title>Pezizomycetes genomes reveal the molecular basis of ectomycorrhizal truffle lifestyle.</title>
        <authorList>
            <person name="Murat C."/>
            <person name="Payen T."/>
            <person name="Noel B."/>
            <person name="Kuo A."/>
            <person name="Morin E."/>
            <person name="Chen J."/>
            <person name="Kohler A."/>
            <person name="Krizsan K."/>
            <person name="Balestrini R."/>
            <person name="Da Silva C."/>
            <person name="Montanini B."/>
            <person name="Hainaut M."/>
            <person name="Levati E."/>
            <person name="Barry K.W."/>
            <person name="Belfiori B."/>
            <person name="Cichocki N."/>
            <person name="Clum A."/>
            <person name="Dockter R.B."/>
            <person name="Fauchery L."/>
            <person name="Guy J."/>
            <person name="Iotti M."/>
            <person name="Le Tacon F."/>
            <person name="Lindquist E.A."/>
            <person name="Lipzen A."/>
            <person name="Malagnac F."/>
            <person name="Mello A."/>
            <person name="Molinier V."/>
            <person name="Miyauchi S."/>
            <person name="Poulain J."/>
            <person name="Riccioni C."/>
            <person name="Rubini A."/>
            <person name="Sitrit Y."/>
            <person name="Splivallo R."/>
            <person name="Traeger S."/>
            <person name="Wang M."/>
            <person name="Zifcakova L."/>
            <person name="Wipf D."/>
            <person name="Zambonelli A."/>
            <person name="Paolocci F."/>
            <person name="Nowrousian M."/>
            <person name="Ottonello S."/>
            <person name="Baldrian P."/>
            <person name="Spatafora J.W."/>
            <person name="Henrissat B."/>
            <person name="Nagy L.G."/>
            <person name="Aury J.M."/>
            <person name="Wincker P."/>
            <person name="Grigoriev I.V."/>
            <person name="Bonfante P."/>
            <person name="Martin F.M."/>
        </authorList>
    </citation>
    <scope>NUCLEOTIDE SEQUENCE [LARGE SCALE GENOMIC DNA]</scope>
    <source>
        <strain evidence="2 3">RN42</strain>
    </source>
</reference>
<feature type="compositionally biased region" description="Basic residues" evidence="1">
    <location>
        <begin position="249"/>
        <end position="274"/>
    </location>
</feature>
<feature type="compositionally biased region" description="Basic residues" evidence="1">
    <location>
        <begin position="1"/>
        <end position="21"/>
    </location>
</feature>
<gene>
    <name evidence="2" type="ORF">BJ508DRAFT_327333</name>
</gene>
<feature type="compositionally biased region" description="Basic and acidic residues" evidence="1">
    <location>
        <begin position="128"/>
        <end position="142"/>
    </location>
</feature>
<keyword evidence="3" id="KW-1185">Reference proteome</keyword>
<name>A0A3N4I6V9_ASCIM</name>
<feature type="region of interest" description="Disordered" evidence="1">
    <location>
        <begin position="1"/>
        <end position="24"/>
    </location>
</feature>
<evidence type="ECO:0000313" key="3">
    <source>
        <dbReference type="Proteomes" id="UP000275078"/>
    </source>
</evidence>
<feature type="compositionally biased region" description="Polar residues" evidence="1">
    <location>
        <begin position="234"/>
        <end position="248"/>
    </location>
</feature>